<sequence length="36" mass="3927">MRKQMVQPATSPLLKDLSEGAALGRFIRKGIRTKAG</sequence>
<evidence type="ECO:0000313" key="2">
    <source>
        <dbReference type="Proteomes" id="UP000464624"/>
    </source>
</evidence>
<accession>A0AAD1H1H6</accession>
<evidence type="ECO:0000313" key="1">
    <source>
        <dbReference type="EMBL" id="BBU22622.1"/>
    </source>
</evidence>
<name>A0AAD1H1H6_MYCXE</name>
<dbReference type="AlphaFoldDB" id="A0AAD1H1H6"/>
<dbReference type="EMBL" id="AP022314">
    <property type="protein sequence ID" value="BBU22622.1"/>
    <property type="molecule type" value="Genomic_DNA"/>
</dbReference>
<protein>
    <submittedName>
        <fullName evidence="1">Uncharacterized protein</fullName>
    </submittedName>
</protein>
<dbReference type="KEGG" id="mxe:MYXE_24120"/>
<organism evidence="1 2">
    <name type="scientific">Mycobacterium xenopi</name>
    <dbReference type="NCBI Taxonomy" id="1789"/>
    <lineage>
        <taxon>Bacteria</taxon>
        <taxon>Bacillati</taxon>
        <taxon>Actinomycetota</taxon>
        <taxon>Actinomycetes</taxon>
        <taxon>Mycobacteriales</taxon>
        <taxon>Mycobacteriaceae</taxon>
        <taxon>Mycobacterium</taxon>
    </lineage>
</organism>
<proteinExistence type="predicted"/>
<gene>
    <name evidence="1" type="ORF">MYXE_24120</name>
</gene>
<dbReference type="Proteomes" id="UP000464624">
    <property type="component" value="Chromosome"/>
</dbReference>
<reference evidence="1 2" key="1">
    <citation type="submission" date="2019-12" db="EMBL/GenBank/DDBJ databases">
        <title>Complete genome sequence of Mycolicibacterium xenopi str. JCM15661T.</title>
        <authorList>
            <person name="Yoshida M."/>
            <person name="Fukano H."/>
            <person name="Asakura T."/>
            <person name="Hoshino Y."/>
        </authorList>
    </citation>
    <scope>NUCLEOTIDE SEQUENCE [LARGE SCALE GENOMIC DNA]</scope>
    <source>
        <strain evidence="1 2">JCM 15661T</strain>
    </source>
</reference>